<dbReference type="EMBL" id="LAZR01039665">
    <property type="protein sequence ID" value="KKL16434.1"/>
    <property type="molecule type" value="Genomic_DNA"/>
</dbReference>
<proteinExistence type="inferred from homology"/>
<evidence type="ECO:0000256" key="9">
    <source>
        <dbReference type="ARBA" id="ARBA00023136"/>
    </source>
</evidence>
<dbReference type="GO" id="GO:0055085">
    <property type="term" value="P:transmembrane transport"/>
    <property type="evidence" value="ECO:0007669"/>
    <property type="project" value="InterPro"/>
</dbReference>
<feature type="transmembrane region" description="Helical" evidence="10">
    <location>
        <begin position="246"/>
        <end position="265"/>
    </location>
</feature>
<evidence type="ECO:0000256" key="4">
    <source>
        <dbReference type="ARBA" id="ARBA00022643"/>
    </source>
</evidence>
<evidence type="ECO:0000256" key="7">
    <source>
        <dbReference type="ARBA" id="ARBA00022982"/>
    </source>
</evidence>
<accession>A0A0F9B3D1</accession>
<evidence type="ECO:0000256" key="8">
    <source>
        <dbReference type="ARBA" id="ARBA00022989"/>
    </source>
</evidence>
<feature type="transmembrane region" description="Helical" evidence="10">
    <location>
        <begin position="106"/>
        <end position="128"/>
    </location>
</feature>
<evidence type="ECO:0000256" key="1">
    <source>
        <dbReference type="ARBA" id="ARBA00022448"/>
    </source>
</evidence>
<keyword evidence="2" id="KW-0597">Phosphoprotein</keyword>
<feature type="transmembrane region" description="Helical" evidence="10">
    <location>
        <begin position="140"/>
        <end position="159"/>
    </location>
</feature>
<keyword evidence="7" id="KW-0249">Electron transport</keyword>
<dbReference type="GO" id="GO:0005886">
    <property type="term" value="C:plasma membrane"/>
    <property type="evidence" value="ECO:0007669"/>
    <property type="project" value="TreeGrafter"/>
</dbReference>
<sequence length="336" mass="35313">MAEATKNDKQAETRLIPIAPGPHIGGTRSTRSVMIDVLIALTPAVAWGVYIFGVRAALLVGICTLSCVFFEAVWQILRKKPQTAWDCSAAVTGVILGLSIPWTVPWYVAVIGSGAAIIITKMFFGGLGTNIFNPAMAGRAFLQACFAGQMTTYLIGGVAPARVVEATTTATPLAAGKYEGFPYAIGDLALGTVNGSIGEVSAIACILGGLYLILRRTASWRIPVGMLAAAAVIAGIYQLLRDEVTLTVAHHMLGGGMLFGAAFIVTDPATTPLSKCGRWIFGVGVGALVMLIRLFANVPEGVMYAVLVMNITVPLIDRWTVPRPVGGPTPEPKAKQ</sequence>
<feature type="transmembrane region" description="Helical" evidence="10">
    <location>
        <begin position="188"/>
        <end position="213"/>
    </location>
</feature>
<name>A0A0F9B3D1_9ZZZZ</name>
<protein>
    <recommendedName>
        <fullName evidence="12">Ion-translocating oxidoreductase complex subunit D</fullName>
    </recommendedName>
</protein>
<evidence type="ECO:0008006" key="12">
    <source>
        <dbReference type="Google" id="ProtNLM"/>
    </source>
</evidence>
<dbReference type="HAMAP" id="MF_00462">
    <property type="entry name" value="RsxD_RnfD"/>
    <property type="match status" value="1"/>
</dbReference>
<feature type="transmembrane region" description="Helical" evidence="10">
    <location>
        <begin position="33"/>
        <end position="52"/>
    </location>
</feature>
<keyword evidence="6" id="KW-1278">Translocase</keyword>
<evidence type="ECO:0000256" key="10">
    <source>
        <dbReference type="SAM" id="Phobius"/>
    </source>
</evidence>
<dbReference type="AlphaFoldDB" id="A0A0F9B3D1"/>
<keyword evidence="9 10" id="KW-0472">Membrane</keyword>
<dbReference type="InterPro" id="IPR011303">
    <property type="entry name" value="RnfD_bac"/>
</dbReference>
<keyword evidence="3" id="KW-0285">Flavoprotein</keyword>
<evidence type="ECO:0000256" key="2">
    <source>
        <dbReference type="ARBA" id="ARBA00022553"/>
    </source>
</evidence>
<keyword evidence="1" id="KW-0813">Transport</keyword>
<gene>
    <name evidence="11" type="ORF">LCGC14_2495640</name>
</gene>
<keyword evidence="4" id="KW-0288">FMN</keyword>
<dbReference type="InterPro" id="IPR004338">
    <property type="entry name" value="NqrB/RnfD"/>
</dbReference>
<dbReference type="NCBIfam" id="TIGR01946">
    <property type="entry name" value="rnfD"/>
    <property type="match status" value="1"/>
</dbReference>
<dbReference type="GO" id="GO:0022900">
    <property type="term" value="P:electron transport chain"/>
    <property type="evidence" value="ECO:0007669"/>
    <property type="project" value="InterPro"/>
</dbReference>
<organism evidence="11">
    <name type="scientific">marine sediment metagenome</name>
    <dbReference type="NCBI Taxonomy" id="412755"/>
    <lineage>
        <taxon>unclassified sequences</taxon>
        <taxon>metagenomes</taxon>
        <taxon>ecological metagenomes</taxon>
    </lineage>
</organism>
<keyword evidence="8 10" id="KW-1133">Transmembrane helix</keyword>
<evidence type="ECO:0000313" key="11">
    <source>
        <dbReference type="EMBL" id="KKL16434.1"/>
    </source>
</evidence>
<evidence type="ECO:0000256" key="6">
    <source>
        <dbReference type="ARBA" id="ARBA00022967"/>
    </source>
</evidence>
<comment type="caution">
    <text evidence="11">The sequence shown here is derived from an EMBL/GenBank/DDBJ whole genome shotgun (WGS) entry which is preliminary data.</text>
</comment>
<evidence type="ECO:0000256" key="5">
    <source>
        <dbReference type="ARBA" id="ARBA00022692"/>
    </source>
</evidence>
<evidence type="ECO:0000256" key="3">
    <source>
        <dbReference type="ARBA" id="ARBA00022630"/>
    </source>
</evidence>
<feature type="transmembrane region" description="Helical" evidence="10">
    <location>
        <begin position="220"/>
        <end position="240"/>
    </location>
</feature>
<keyword evidence="5 10" id="KW-0812">Transmembrane</keyword>
<reference evidence="11" key="1">
    <citation type="journal article" date="2015" name="Nature">
        <title>Complex archaea that bridge the gap between prokaryotes and eukaryotes.</title>
        <authorList>
            <person name="Spang A."/>
            <person name="Saw J.H."/>
            <person name="Jorgensen S.L."/>
            <person name="Zaremba-Niedzwiedzka K."/>
            <person name="Martijn J."/>
            <person name="Lind A.E."/>
            <person name="van Eijk R."/>
            <person name="Schleper C."/>
            <person name="Guy L."/>
            <person name="Ettema T.J."/>
        </authorList>
    </citation>
    <scope>NUCLEOTIDE SEQUENCE</scope>
</reference>
<feature type="transmembrane region" description="Helical" evidence="10">
    <location>
        <begin position="277"/>
        <end position="296"/>
    </location>
</feature>
<dbReference type="Pfam" id="PF03116">
    <property type="entry name" value="NQR2_RnfD_RnfE"/>
    <property type="match status" value="1"/>
</dbReference>
<dbReference type="PANTHER" id="PTHR30578:SF0">
    <property type="entry name" value="ION-TRANSLOCATING OXIDOREDUCTASE COMPLEX SUBUNIT D"/>
    <property type="match status" value="1"/>
</dbReference>
<dbReference type="PANTHER" id="PTHR30578">
    <property type="entry name" value="ELECTRON TRANSPORT COMPLEX PROTEIN RNFD"/>
    <property type="match status" value="1"/>
</dbReference>